<evidence type="ECO:0000256" key="5">
    <source>
        <dbReference type="ARBA" id="ARBA00022989"/>
    </source>
</evidence>
<dbReference type="AlphaFoldDB" id="A0AAQ4EU86"/>
<comment type="similarity">
    <text evidence="2">Belongs to the ninjurin family.</text>
</comment>
<keyword evidence="3 8" id="KW-0812">Transmembrane</keyword>
<feature type="transmembrane region" description="Helical" evidence="8">
    <location>
        <begin position="123"/>
        <end position="147"/>
    </location>
</feature>
<reference evidence="9 10" key="1">
    <citation type="journal article" date="2023" name="Arcadia Sci">
        <title>De novo assembly of a long-read Amblyomma americanum tick genome.</title>
        <authorList>
            <person name="Chou S."/>
            <person name="Poskanzer K.E."/>
            <person name="Rollins M."/>
            <person name="Thuy-Boun P.S."/>
        </authorList>
    </citation>
    <scope>NUCLEOTIDE SEQUENCE [LARGE SCALE GENOMIC DNA]</scope>
    <source>
        <strain evidence="9">F_SG_1</strain>
        <tissue evidence="9">Salivary glands</tissue>
    </source>
</reference>
<comment type="caution">
    <text evidence="9">The sequence shown here is derived from an EMBL/GenBank/DDBJ whole genome shotgun (WGS) entry which is preliminary data.</text>
</comment>
<dbReference type="PANTHER" id="PTHR12316">
    <property type="entry name" value="NINJURIN-RELATED"/>
    <property type="match status" value="1"/>
</dbReference>
<keyword evidence="5 8" id="KW-1133">Transmembrane helix</keyword>
<evidence type="ECO:0008006" key="11">
    <source>
        <dbReference type="Google" id="ProtNLM"/>
    </source>
</evidence>
<evidence type="ECO:0000256" key="4">
    <source>
        <dbReference type="ARBA" id="ARBA00022889"/>
    </source>
</evidence>
<evidence type="ECO:0000256" key="8">
    <source>
        <dbReference type="SAM" id="Phobius"/>
    </source>
</evidence>
<evidence type="ECO:0000256" key="2">
    <source>
        <dbReference type="ARBA" id="ARBA00008141"/>
    </source>
</evidence>
<feature type="region of interest" description="Disordered" evidence="7">
    <location>
        <begin position="51"/>
        <end position="70"/>
    </location>
</feature>
<name>A0AAQ4EU86_AMBAM</name>
<comment type="subcellular location">
    <subcellularLocation>
        <location evidence="1">Membrane</location>
        <topology evidence="1">Multi-pass membrane protein</topology>
    </subcellularLocation>
</comment>
<dbReference type="PANTHER" id="PTHR12316:SF17">
    <property type="entry name" value="NINJURIN C, ISOFORM D"/>
    <property type="match status" value="1"/>
</dbReference>
<keyword evidence="10" id="KW-1185">Reference proteome</keyword>
<dbReference type="EMBL" id="JARKHS020010964">
    <property type="protein sequence ID" value="KAK8778252.1"/>
    <property type="molecule type" value="Genomic_DNA"/>
</dbReference>
<feature type="compositionally biased region" description="Pro residues" evidence="7">
    <location>
        <begin position="53"/>
        <end position="69"/>
    </location>
</feature>
<evidence type="ECO:0000313" key="9">
    <source>
        <dbReference type="EMBL" id="KAK8778252.1"/>
    </source>
</evidence>
<dbReference type="GO" id="GO:0007155">
    <property type="term" value="P:cell adhesion"/>
    <property type="evidence" value="ECO:0007669"/>
    <property type="project" value="UniProtKB-KW"/>
</dbReference>
<evidence type="ECO:0000256" key="1">
    <source>
        <dbReference type="ARBA" id="ARBA00004141"/>
    </source>
</evidence>
<evidence type="ECO:0000313" key="10">
    <source>
        <dbReference type="Proteomes" id="UP001321473"/>
    </source>
</evidence>
<dbReference type="Pfam" id="PF04923">
    <property type="entry name" value="Ninjurin"/>
    <property type="match status" value="1"/>
</dbReference>
<organism evidence="9 10">
    <name type="scientific">Amblyomma americanum</name>
    <name type="common">Lone star tick</name>
    <dbReference type="NCBI Taxonomy" id="6943"/>
    <lineage>
        <taxon>Eukaryota</taxon>
        <taxon>Metazoa</taxon>
        <taxon>Ecdysozoa</taxon>
        <taxon>Arthropoda</taxon>
        <taxon>Chelicerata</taxon>
        <taxon>Arachnida</taxon>
        <taxon>Acari</taxon>
        <taxon>Parasitiformes</taxon>
        <taxon>Ixodida</taxon>
        <taxon>Ixodoidea</taxon>
        <taxon>Ixodidae</taxon>
        <taxon>Amblyomminae</taxon>
        <taxon>Amblyomma</taxon>
    </lineage>
</organism>
<sequence>MASGMSEDVREPPDRRLIERESAQIYKKKSSHFGFLEGQLSLPRGYLQGSPEAPYPPVPEPGFVTPPGPGAVGPGGKRVRCMDMNLYATKKSIAQGMMDIALLTANASQLKHLLHEGPEANRFYGLTVACVALSIGLQVLVGILLIFNGRYNINKTHQQRRAELFNNVIIIGVFLITVINIFVSAFSGPDSPRWTERSRLP</sequence>
<evidence type="ECO:0000256" key="7">
    <source>
        <dbReference type="SAM" id="MobiDB-lite"/>
    </source>
</evidence>
<protein>
    <recommendedName>
        <fullName evidence="11">Integral to membrane</fullName>
    </recommendedName>
</protein>
<feature type="transmembrane region" description="Helical" evidence="8">
    <location>
        <begin position="168"/>
        <end position="187"/>
    </location>
</feature>
<evidence type="ECO:0000256" key="6">
    <source>
        <dbReference type="ARBA" id="ARBA00023136"/>
    </source>
</evidence>
<keyword evidence="6 8" id="KW-0472">Membrane</keyword>
<dbReference type="Proteomes" id="UP001321473">
    <property type="component" value="Unassembled WGS sequence"/>
</dbReference>
<gene>
    <name evidence="9" type="ORF">V5799_020407</name>
</gene>
<keyword evidence="4" id="KW-0130">Cell adhesion</keyword>
<dbReference type="GO" id="GO:0016020">
    <property type="term" value="C:membrane"/>
    <property type="evidence" value="ECO:0007669"/>
    <property type="project" value="UniProtKB-SubCell"/>
</dbReference>
<proteinExistence type="inferred from homology"/>
<accession>A0AAQ4EU86</accession>
<dbReference type="InterPro" id="IPR007007">
    <property type="entry name" value="Ninjurin"/>
</dbReference>
<evidence type="ECO:0000256" key="3">
    <source>
        <dbReference type="ARBA" id="ARBA00022692"/>
    </source>
</evidence>
<dbReference type="GO" id="GO:0042246">
    <property type="term" value="P:tissue regeneration"/>
    <property type="evidence" value="ECO:0007669"/>
    <property type="project" value="InterPro"/>
</dbReference>